<evidence type="ECO:0000313" key="2">
    <source>
        <dbReference type="EMBL" id="TQV80867.1"/>
    </source>
</evidence>
<dbReference type="AlphaFoldDB" id="A0A545TUH1"/>
<dbReference type="InterPro" id="IPR011105">
    <property type="entry name" value="Cell_wall_hydrolase_SleB"/>
</dbReference>
<reference evidence="2 3" key="1">
    <citation type="submission" date="2019-06" db="EMBL/GenBank/DDBJ databases">
        <title>Whole genome sequence for Rhodospirillaceae sp. R148.</title>
        <authorList>
            <person name="Wang G."/>
        </authorList>
    </citation>
    <scope>NUCLEOTIDE SEQUENCE [LARGE SCALE GENOMIC DNA]</scope>
    <source>
        <strain evidence="2 3">R148</strain>
    </source>
</reference>
<protein>
    <submittedName>
        <fullName evidence="2">Cell wall hydrolase</fullName>
    </submittedName>
</protein>
<dbReference type="RefSeq" id="WP_142896581.1">
    <property type="nucleotide sequence ID" value="NZ_ML660054.1"/>
</dbReference>
<dbReference type="InterPro" id="IPR042047">
    <property type="entry name" value="SleB_dom1"/>
</dbReference>
<feature type="domain" description="Cell wall hydrolase SleB" evidence="1">
    <location>
        <begin position="47"/>
        <end position="154"/>
    </location>
</feature>
<evidence type="ECO:0000313" key="3">
    <source>
        <dbReference type="Proteomes" id="UP000315252"/>
    </source>
</evidence>
<evidence type="ECO:0000259" key="1">
    <source>
        <dbReference type="Pfam" id="PF07486"/>
    </source>
</evidence>
<gene>
    <name evidence="2" type="ORF">FKG95_12015</name>
</gene>
<dbReference type="Gene3D" id="1.10.10.2520">
    <property type="entry name" value="Cell wall hydrolase SleB, domain 1"/>
    <property type="match status" value="1"/>
</dbReference>
<dbReference type="Proteomes" id="UP000315252">
    <property type="component" value="Unassembled WGS sequence"/>
</dbReference>
<keyword evidence="2" id="KW-0378">Hydrolase</keyword>
<dbReference type="GO" id="GO:0016787">
    <property type="term" value="F:hydrolase activity"/>
    <property type="evidence" value="ECO:0007669"/>
    <property type="project" value="UniProtKB-KW"/>
</dbReference>
<organism evidence="2 3">
    <name type="scientific">Denitrobaculum tricleocarpae</name>
    <dbReference type="NCBI Taxonomy" id="2591009"/>
    <lineage>
        <taxon>Bacteria</taxon>
        <taxon>Pseudomonadati</taxon>
        <taxon>Pseudomonadota</taxon>
        <taxon>Alphaproteobacteria</taxon>
        <taxon>Rhodospirillales</taxon>
        <taxon>Rhodospirillaceae</taxon>
        <taxon>Denitrobaculum</taxon>
    </lineage>
</organism>
<sequence>MHRLVLAAISFGVGAVAIVGTPAMAETELSKEERCLALAMYWEAKAEGADGMIAVGAVVLNRVAHSEFPGSVCGVVTQGGETPPCQFSWWCDGKSDRPTEAEAWATARELAPSLLTELPYDPTKGGLFFHASNIDVPWRVKRERTVQIGKHIYYR</sequence>
<comment type="caution">
    <text evidence="2">The sequence shown here is derived from an EMBL/GenBank/DDBJ whole genome shotgun (WGS) entry which is preliminary data.</text>
</comment>
<dbReference type="OrthoDB" id="9785345at2"/>
<keyword evidence="3" id="KW-1185">Reference proteome</keyword>
<accession>A0A545TUH1</accession>
<proteinExistence type="predicted"/>
<dbReference type="Pfam" id="PF07486">
    <property type="entry name" value="Hydrolase_2"/>
    <property type="match status" value="1"/>
</dbReference>
<name>A0A545TUH1_9PROT</name>
<dbReference type="EMBL" id="VHSH01000003">
    <property type="protein sequence ID" value="TQV80867.1"/>
    <property type="molecule type" value="Genomic_DNA"/>
</dbReference>